<evidence type="ECO:0000313" key="3">
    <source>
        <dbReference type="EMBL" id="MBI4921760.1"/>
    </source>
</evidence>
<name>A0A933L3Q5_9HYPH</name>
<dbReference type="SUPFAM" id="SSF88723">
    <property type="entry name" value="PIN domain-like"/>
    <property type="match status" value="1"/>
</dbReference>
<keyword evidence="1" id="KW-0460">Magnesium</keyword>
<dbReference type="Gene3D" id="3.40.50.1010">
    <property type="entry name" value="5'-nuclease"/>
    <property type="match status" value="1"/>
</dbReference>
<evidence type="ECO:0000313" key="4">
    <source>
        <dbReference type="Proteomes" id="UP000782610"/>
    </source>
</evidence>
<feature type="domain" description="PIN" evidence="2">
    <location>
        <begin position="3"/>
        <end position="119"/>
    </location>
</feature>
<dbReference type="InterPro" id="IPR002716">
    <property type="entry name" value="PIN_dom"/>
</dbReference>
<dbReference type="InterPro" id="IPR044153">
    <property type="entry name" value="PIN_Pae0151-like"/>
</dbReference>
<proteinExistence type="predicted"/>
<evidence type="ECO:0000259" key="2">
    <source>
        <dbReference type="Pfam" id="PF01850"/>
    </source>
</evidence>
<dbReference type="PANTHER" id="PTHR35901">
    <property type="entry name" value="RIBONUCLEASE VAPC3"/>
    <property type="match status" value="1"/>
</dbReference>
<protein>
    <submittedName>
        <fullName evidence="3">Type II toxin-antitoxin system VapC family toxin</fullName>
    </submittedName>
</protein>
<dbReference type="InterPro" id="IPR051619">
    <property type="entry name" value="TypeII_TA_RNase_PINc/VapC"/>
</dbReference>
<dbReference type="Proteomes" id="UP000782610">
    <property type="component" value="Unassembled WGS sequence"/>
</dbReference>
<dbReference type="PANTHER" id="PTHR35901:SF1">
    <property type="entry name" value="EXONUCLEASE VAPC9"/>
    <property type="match status" value="1"/>
</dbReference>
<sequence>MNVIDSSIALQWVLPEAGAEEAVTFYDDLRSIAPDVILVEVANVLAKKVRAKNLSGDEARQALHFVRQGLVRLELSAPLVPRALELSIALSHPVYDCVFLACAEERQAKLVTRDAPFRKRVEDRGYGHLLGEVV</sequence>
<accession>A0A933L3Q5</accession>
<organism evidence="3 4">
    <name type="scientific">Devosia nanyangense</name>
    <dbReference type="NCBI Taxonomy" id="1228055"/>
    <lineage>
        <taxon>Bacteria</taxon>
        <taxon>Pseudomonadati</taxon>
        <taxon>Pseudomonadota</taxon>
        <taxon>Alphaproteobacteria</taxon>
        <taxon>Hyphomicrobiales</taxon>
        <taxon>Devosiaceae</taxon>
        <taxon>Devosia</taxon>
    </lineage>
</organism>
<gene>
    <name evidence="3" type="ORF">HY834_08420</name>
</gene>
<dbReference type="AlphaFoldDB" id="A0A933L3Q5"/>
<evidence type="ECO:0000256" key="1">
    <source>
        <dbReference type="ARBA" id="ARBA00022842"/>
    </source>
</evidence>
<comment type="caution">
    <text evidence="3">The sequence shown here is derived from an EMBL/GenBank/DDBJ whole genome shotgun (WGS) entry which is preliminary data.</text>
</comment>
<dbReference type="EMBL" id="JACRAF010000023">
    <property type="protein sequence ID" value="MBI4921760.1"/>
    <property type="molecule type" value="Genomic_DNA"/>
</dbReference>
<dbReference type="CDD" id="cd09873">
    <property type="entry name" value="PIN_Pae0151-like"/>
    <property type="match status" value="1"/>
</dbReference>
<reference evidence="3" key="1">
    <citation type="submission" date="2020-07" db="EMBL/GenBank/DDBJ databases">
        <title>Huge and variable diversity of episymbiotic CPR bacteria and DPANN archaea in groundwater ecosystems.</title>
        <authorList>
            <person name="He C.Y."/>
            <person name="Keren R."/>
            <person name="Whittaker M."/>
            <person name="Farag I.F."/>
            <person name="Doudna J."/>
            <person name="Cate J.H.D."/>
            <person name="Banfield J.F."/>
        </authorList>
    </citation>
    <scope>NUCLEOTIDE SEQUENCE</scope>
    <source>
        <strain evidence="3">NC_groundwater_1586_Pr3_B-0.1um_66_15</strain>
    </source>
</reference>
<dbReference type="InterPro" id="IPR029060">
    <property type="entry name" value="PIN-like_dom_sf"/>
</dbReference>
<dbReference type="Pfam" id="PF01850">
    <property type="entry name" value="PIN"/>
    <property type="match status" value="1"/>
</dbReference>